<evidence type="ECO:0000256" key="6">
    <source>
        <dbReference type="ARBA" id="ARBA00023136"/>
    </source>
</evidence>
<feature type="domain" description="ABC3 transporter permease C-terminal" evidence="8">
    <location>
        <begin position="268"/>
        <end position="390"/>
    </location>
</feature>
<dbReference type="InterPro" id="IPR003838">
    <property type="entry name" value="ABC3_permease_C"/>
</dbReference>
<keyword evidence="4 7" id="KW-0812">Transmembrane</keyword>
<feature type="transmembrane region" description="Helical" evidence="7">
    <location>
        <begin position="312"/>
        <end position="339"/>
    </location>
</feature>
<dbReference type="AlphaFoldDB" id="A0A0A8HAM6"/>
<evidence type="ECO:0000256" key="2">
    <source>
        <dbReference type="ARBA" id="ARBA00005236"/>
    </source>
</evidence>
<dbReference type="Pfam" id="PF02687">
    <property type="entry name" value="FtsX"/>
    <property type="match status" value="1"/>
</dbReference>
<dbReference type="OrthoDB" id="9808461at2"/>
<keyword evidence="3" id="KW-1003">Cell membrane</keyword>
<organism evidence="9 10">
    <name type="scientific">Campylobacter subantarcticus LMG 24374</name>
    <dbReference type="NCBI Taxonomy" id="1388751"/>
    <lineage>
        <taxon>Bacteria</taxon>
        <taxon>Pseudomonadati</taxon>
        <taxon>Campylobacterota</taxon>
        <taxon>Epsilonproteobacteria</taxon>
        <taxon>Campylobacterales</taxon>
        <taxon>Campylobacteraceae</taxon>
        <taxon>Campylobacter</taxon>
    </lineage>
</organism>
<evidence type="ECO:0000313" key="10">
    <source>
        <dbReference type="Proteomes" id="UP000031135"/>
    </source>
</evidence>
<dbReference type="PANTHER" id="PTHR30489:SF0">
    <property type="entry name" value="LIPOPROTEIN-RELEASING SYSTEM TRANSMEMBRANE PROTEIN LOLE"/>
    <property type="match status" value="1"/>
</dbReference>
<sequence length="400" mass="44555">MQKSIPRYLLFKYLRFDKDQPFIMLSKILAFLGVSIGLCVLLVAMAIMNGFDKEFERKLFTMNYPITILPRFGASVDEKLLQELRAQFPNLLFSPYISTQVIARNDVRLEGGMLFGVNFEDEKKINEVVAHALDGKNLQNFDILIGKGLKSEFGLDYDDKIALIFSNLSASGLSLIPKVKRFDVKAEFSSGLLAYDKAYMYVDAKALAKILSYPQGVYDGVHVYSLKPFDDIKHIETFLGAKYASIGWWEQNGNFFAALALEKKALFIVLMLIILVASLNIVSSLLMIVMNRRSEIALLLSLGASKLEIKKTFFSLGFFIGGSGIIAGVILAAIALWVLGNFDIISLPTDVYGMSKLPLELSFMDFCATLLGAIVIVSLSSYYPAKKATQVDILDTLRNE</sequence>
<evidence type="ECO:0000256" key="1">
    <source>
        <dbReference type="ARBA" id="ARBA00004651"/>
    </source>
</evidence>
<dbReference type="PANTHER" id="PTHR30489">
    <property type="entry name" value="LIPOPROTEIN-RELEASING SYSTEM TRANSMEMBRANE PROTEIN LOLE"/>
    <property type="match status" value="1"/>
</dbReference>
<reference evidence="9 10" key="1">
    <citation type="journal article" date="2014" name="Genome Biol. Evol.">
        <title>Comparative Genomics of the Campylobacter lari Group.</title>
        <authorList>
            <person name="Miller W.G."/>
            <person name="Yee E."/>
            <person name="Chapman M.H."/>
            <person name="Smith T.P."/>
            <person name="Bono J.L."/>
            <person name="Huynh S."/>
            <person name="Parker C.T."/>
            <person name="Vandamme P."/>
            <person name="Luong K."/>
            <person name="Korlach J."/>
        </authorList>
    </citation>
    <scope>NUCLEOTIDE SEQUENCE [LARGE SCALE GENOMIC DNA]</scope>
    <source>
        <strain evidence="9 10">LMG 24374</strain>
    </source>
</reference>
<dbReference type="GO" id="GO:0098797">
    <property type="term" value="C:plasma membrane protein complex"/>
    <property type="evidence" value="ECO:0007669"/>
    <property type="project" value="TreeGrafter"/>
</dbReference>
<evidence type="ECO:0000256" key="3">
    <source>
        <dbReference type="ARBA" id="ARBA00022475"/>
    </source>
</evidence>
<dbReference type="EMBL" id="CP007772">
    <property type="protein sequence ID" value="AJC91136.1"/>
    <property type="molecule type" value="Genomic_DNA"/>
</dbReference>
<feature type="transmembrane region" description="Helical" evidence="7">
    <location>
        <begin position="265"/>
        <end position="291"/>
    </location>
</feature>
<dbReference type="RefSeq" id="WP_039664323.1">
    <property type="nucleotide sequence ID" value="NZ_CP007772.1"/>
</dbReference>
<dbReference type="InterPro" id="IPR051447">
    <property type="entry name" value="Lipoprotein-release_system"/>
</dbReference>
<comment type="subcellular location">
    <subcellularLocation>
        <location evidence="1">Cell membrane</location>
        <topology evidence="1">Multi-pass membrane protein</topology>
    </subcellularLocation>
</comment>
<dbReference type="KEGG" id="csm:CSUB8521_1305"/>
<accession>A0A0A8HAM6</accession>
<proteinExistence type="inferred from homology"/>
<name>A0A0A8HAM6_9BACT</name>
<evidence type="ECO:0000256" key="7">
    <source>
        <dbReference type="SAM" id="Phobius"/>
    </source>
</evidence>
<protein>
    <submittedName>
        <fullName evidence="9">Lipoprotein releasing system, transmembrane protein, LolC/E family</fullName>
    </submittedName>
</protein>
<feature type="transmembrane region" description="Helical" evidence="7">
    <location>
        <begin position="359"/>
        <end position="379"/>
    </location>
</feature>
<evidence type="ECO:0000256" key="5">
    <source>
        <dbReference type="ARBA" id="ARBA00022989"/>
    </source>
</evidence>
<dbReference type="GO" id="GO:0044874">
    <property type="term" value="P:lipoprotein localization to outer membrane"/>
    <property type="evidence" value="ECO:0007669"/>
    <property type="project" value="TreeGrafter"/>
</dbReference>
<keyword evidence="9" id="KW-0449">Lipoprotein</keyword>
<comment type="similarity">
    <text evidence="2">Belongs to the ABC-4 integral membrane protein family. LolC/E subfamily.</text>
</comment>
<feature type="transmembrane region" description="Helical" evidence="7">
    <location>
        <begin position="21"/>
        <end position="48"/>
    </location>
</feature>
<keyword evidence="6 7" id="KW-0472">Membrane</keyword>
<dbReference type="HOGENOM" id="CLU_000604_8_1_7"/>
<gene>
    <name evidence="9" type="primary">lolC</name>
    <name evidence="9" type="ORF">CSUB8521_1305</name>
</gene>
<evidence type="ECO:0000313" key="9">
    <source>
        <dbReference type="EMBL" id="AJC91136.1"/>
    </source>
</evidence>
<evidence type="ECO:0000259" key="8">
    <source>
        <dbReference type="Pfam" id="PF02687"/>
    </source>
</evidence>
<dbReference type="Proteomes" id="UP000031135">
    <property type="component" value="Chromosome"/>
</dbReference>
<keyword evidence="5 7" id="KW-1133">Transmembrane helix</keyword>
<evidence type="ECO:0000256" key="4">
    <source>
        <dbReference type="ARBA" id="ARBA00022692"/>
    </source>
</evidence>